<evidence type="ECO:0000313" key="2">
    <source>
        <dbReference type="EMBL" id="TDA20809.1"/>
    </source>
</evidence>
<comment type="caution">
    <text evidence="2">The sequence shown here is derived from an EMBL/GenBank/DDBJ whole genome shotgun (WGS) entry which is preliminary data.</text>
</comment>
<evidence type="ECO:0000313" key="3">
    <source>
        <dbReference type="Proteomes" id="UP000295710"/>
    </source>
</evidence>
<gene>
    <name evidence="2" type="ORF">E1963_15250</name>
</gene>
<feature type="transmembrane region" description="Helical" evidence="1">
    <location>
        <begin position="55"/>
        <end position="73"/>
    </location>
</feature>
<dbReference type="AlphaFoldDB" id="A0A4R4FDI0"/>
<name>A0A4R4FDI0_9FIRM</name>
<keyword evidence="1" id="KW-1133">Transmembrane helix</keyword>
<dbReference type="EMBL" id="SMMX01000015">
    <property type="protein sequence ID" value="TDA20809.1"/>
    <property type="molecule type" value="Genomic_DNA"/>
</dbReference>
<accession>A0A4R4FDI0</accession>
<protein>
    <recommendedName>
        <fullName evidence="4">DUF2975 domain-containing protein</fullName>
    </recommendedName>
</protein>
<reference evidence="2 3" key="1">
    <citation type="journal article" date="2016" name="Nat. Microbiol.">
        <title>The Mouse Intestinal Bacterial Collection (miBC) provides host-specific insight into cultured diversity and functional potential of the gut microbiota.</title>
        <authorList>
            <person name="Lagkouvardos I."/>
            <person name="Pukall R."/>
            <person name="Abt B."/>
            <person name="Foesel B.U."/>
            <person name="Meier-Kolthoff J.P."/>
            <person name="Kumar N."/>
            <person name="Bresciani A."/>
            <person name="Martinez I."/>
            <person name="Just S."/>
            <person name="Ziegler C."/>
            <person name="Brugiroux S."/>
            <person name="Garzetti D."/>
            <person name="Wenning M."/>
            <person name="Bui T.P."/>
            <person name="Wang J."/>
            <person name="Hugenholtz F."/>
            <person name="Plugge C.M."/>
            <person name="Peterson D.A."/>
            <person name="Hornef M.W."/>
            <person name="Baines J.F."/>
            <person name="Smidt H."/>
            <person name="Walter J."/>
            <person name="Kristiansen K."/>
            <person name="Nielsen H.B."/>
            <person name="Haller D."/>
            <person name="Overmann J."/>
            <person name="Stecher B."/>
            <person name="Clavel T."/>
        </authorList>
    </citation>
    <scope>NUCLEOTIDE SEQUENCE [LARGE SCALE GENOMIC DNA]</scope>
    <source>
        <strain evidence="2 3">DSM 28560</strain>
    </source>
</reference>
<evidence type="ECO:0000256" key="1">
    <source>
        <dbReference type="SAM" id="Phobius"/>
    </source>
</evidence>
<sequence length="83" mass="9517">MEENNLEQNDVLKVDCEQSQKVEFSRRFSILLGFSIFQSGFTGIIGAPWYLDGMYLLAGMLFVLLSEIIRYGAVYQKEIDTLI</sequence>
<evidence type="ECO:0008006" key="4">
    <source>
        <dbReference type="Google" id="ProtNLM"/>
    </source>
</evidence>
<feature type="transmembrane region" description="Helical" evidence="1">
    <location>
        <begin position="28"/>
        <end position="49"/>
    </location>
</feature>
<dbReference type="Proteomes" id="UP000295710">
    <property type="component" value="Unassembled WGS sequence"/>
</dbReference>
<organism evidence="2 3">
    <name type="scientific">Extibacter muris</name>
    <dbReference type="NCBI Taxonomy" id="1796622"/>
    <lineage>
        <taxon>Bacteria</taxon>
        <taxon>Bacillati</taxon>
        <taxon>Bacillota</taxon>
        <taxon>Clostridia</taxon>
        <taxon>Lachnospirales</taxon>
        <taxon>Lachnospiraceae</taxon>
        <taxon>Extibacter</taxon>
    </lineage>
</organism>
<keyword evidence="1" id="KW-0472">Membrane</keyword>
<dbReference type="RefSeq" id="WP_132279753.1">
    <property type="nucleotide sequence ID" value="NZ_JAOBST010000015.1"/>
</dbReference>
<proteinExistence type="predicted"/>
<keyword evidence="1" id="KW-0812">Transmembrane</keyword>
<keyword evidence="3" id="KW-1185">Reference proteome</keyword>